<evidence type="ECO:0000313" key="2">
    <source>
        <dbReference type="EMBL" id="PKU43987.1"/>
    </source>
</evidence>
<evidence type="ECO:0008006" key="4">
    <source>
        <dbReference type="Google" id="ProtNLM"/>
    </source>
</evidence>
<dbReference type="Proteomes" id="UP000233556">
    <property type="component" value="Unassembled WGS sequence"/>
</dbReference>
<keyword evidence="1" id="KW-1133">Transmembrane helix</keyword>
<keyword evidence="1" id="KW-0812">Transmembrane</keyword>
<reference evidence="3" key="1">
    <citation type="submission" date="2017-11" db="EMBL/GenBank/DDBJ databases">
        <authorList>
            <person name="Lima N.C."/>
            <person name="Parody-Merino A.M."/>
            <person name="Battley P.F."/>
            <person name="Fidler A.E."/>
            <person name="Prosdocimi F."/>
        </authorList>
    </citation>
    <scope>NUCLEOTIDE SEQUENCE [LARGE SCALE GENOMIC DNA]</scope>
</reference>
<dbReference type="OrthoDB" id="410381at2759"/>
<keyword evidence="3" id="KW-1185">Reference proteome</keyword>
<dbReference type="PANTHER" id="PTHR33332">
    <property type="entry name" value="REVERSE TRANSCRIPTASE DOMAIN-CONTAINING PROTEIN"/>
    <property type="match status" value="1"/>
</dbReference>
<dbReference type="AlphaFoldDB" id="A0A2I0UD57"/>
<proteinExistence type="predicted"/>
<gene>
    <name evidence="2" type="ORF">llap_5706</name>
</gene>
<accession>A0A2I0UD57</accession>
<name>A0A2I0UD57_LIMLA</name>
<reference evidence="3" key="2">
    <citation type="submission" date="2017-12" db="EMBL/GenBank/DDBJ databases">
        <title>Genome sequence of the Bar-tailed Godwit (Limosa lapponica baueri).</title>
        <authorList>
            <person name="Lima N.C.B."/>
            <person name="Parody-Merino A.M."/>
            <person name="Battley P.F."/>
            <person name="Fidler A.E."/>
            <person name="Prosdocimi F."/>
        </authorList>
    </citation>
    <scope>NUCLEOTIDE SEQUENCE [LARGE SCALE GENOMIC DNA]</scope>
</reference>
<protein>
    <recommendedName>
        <fullName evidence="4">Rna-directed dna polymerase from mobile element jockey-like</fullName>
    </recommendedName>
</protein>
<evidence type="ECO:0000256" key="1">
    <source>
        <dbReference type="SAM" id="Phobius"/>
    </source>
</evidence>
<keyword evidence="1" id="KW-0472">Membrane</keyword>
<sequence length="159" mass="18124">MSKWQPVMSGVLQEFILGLVLFNIFVGDMINGIECTLSKFGHDIKLCGVVNTLEGSDTIQRDLDRLQRLARAQLMNLNKGRCKVLHMAQKANCILGCMKRNMASRSREIILPLYSALVRPHLEYCVRLGSHHPRKDMDLFKQVQRRAMKMARGLENGLL</sequence>
<feature type="transmembrane region" description="Helical" evidence="1">
    <location>
        <begin position="7"/>
        <end position="26"/>
    </location>
</feature>
<evidence type="ECO:0000313" key="3">
    <source>
        <dbReference type="Proteomes" id="UP000233556"/>
    </source>
</evidence>
<dbReference type="EMBL" id="KZ505858">
    <property type="protein sequence ID" value="PKU43987.1"/>
    <property type="molecule type" value="Genomic_DNA"/>
</dbReference>
<organism evidence="2 3">
    <name type="scientific">Limosa lapponica baueri</name>
    <dbReference type="NCBI Taxonomy" id="1758121"/>
    <lineage>
        <taxon>Eukaryota</taxon>
        <taxon>Metazoa</taxon>
        <taxon>Chordata</taxon>
        <taxon>Craniata</taxon>
        <taxon>Vertebrata</taxon>
        <taxon>Euteleostomi</taxon>
        <taxon>Archelosauria</taxon>
        <taxon>Archosauria</taxon>
        <taxon>Dinosauria</taxon>
        <taxon>Saurischia</taxon>
        <taxon>Theropoda</taxon>
        <taxon>Coelurosauria</taxon>
        <taxon>Aves</taxon>
        <taxon>Neognathae</taxon>
        <taxon>Neoaves</taxon>
        <taxon>Charadriiformes</taxon>
        <taxon>Scolopacidae</taxon>
        <taxon>Limosa</taxon>
    </lineage>
</organism>